<comment type="caution">
    <text evidence="2">The sequence shown here is derived from an EMBL/GenBank/DDBJ whole genome shotgun (WGS) entry which is preliminary data.</text>
</comment>
<evidence type="ECO:0000313" key="3">
    <source>
        <dbReference type="Proteomes" id="UP000317243"/>
    </source>
</evidence>
<keyword evidence="3" id="KW-1185">Reference proteome</keyword>
<keyword evidence="1" id="KW-1133">Transmembrane helix</keyword>
<evidence type="ECO:0000256" key="1">
    <source>
        <dbReference type="SAM" id="Phobius"/>
    </source>
</evidence>
<keyword evidence="1" id="KW-0472">Membrane</keyword>
<proteinExistence type="predicted"/>
<sequence>MNEQPKSVLTSKTLWANLIVFAVFAVGSILEAINSGGLPDEFAGYALPIVLILNVILRLLTSQPLDLSLLNLFKSDR</sequence>
<feature type="transmembrane region" description="Helical" evidence="1">
    <location>
        <begin position="42"/>
        <end position="60"/>
    </location>
</feature>
<organism evidence="2 3">
    <name type="scientific">Thalassoglobus neptunius</name>
    <dbReference type="NCBI Taxonomy" id="1938619"/>
    <lineage>
        <taxon>Bacteria</taxon>
        <taxon>Pseudomonadati</taxon>
        <taxon>Planctomycetota</taxon>
        <taxon>Planctomycetia</taxon>
        <taxon>Planctomycetales</taxon>
        <taxon>Planctomycetaceae</taxon>
        <taxon>Thalassoglobus</taxon>
    </lineage>
</organism>
<protein>
    <submittedName>
        <fullName evidence="2">Uncharacterized protein</fullName>
    </submittedName>
</protein>
<dbReference type="RefSeq" id="WP_146507543.1">
    <property type="nucleotide sequence ID" value="NZ_SIHI01000001.1"/>
</dbReference>
<dbReference type="Proteomes" id="UP000317243">
    <property type="component" value="Unassembled WGS sequence"/>
</dbReference>
<accession>A0A5C5X6C2</accession>
<keyword evidence="1" id="KW-0812">Transmembrane</keyword>
<reference evidence="2 3" key="1">
    <citation type="submission" date="2019-02" db="EMBL/GenBank/DDBJ databases">
        <title>Deep-cultivation of Planctomycetes and their phenomic and genomic characterization uncovers novel biology.</title>
        <authorList>
            <person name="Wiegand S."/>
            <person name="Jogler M."/>
            <person name="Boedeker C."/>
            <person name="Pinto D."/>
            <person name="Vollmers J."/>
            <person name="Rivas-Marin E."/>
            <person name="Kohn T."/>
            <person name="Peeters S.H."/>
            <person name="Heuer A."/>
            <person name="Rast P."/>
            <person name="Oberbeckmann S."/>
            <person name="Bunk B."/>
            <person name="Jeske O."/>
            <person name="Meyerdierks A."/>
            <person name="Storesund J.E."/>
            <person name="Kallscheuer N."/>
            <person name="Luecker S."/>
            <person name="Lage O.M."/>
            <person name="Pohl T."/>
            <person name="Merkel B.J."/>
            <person name="Hornburger P."/>
            <person name="Mueller R.-W."/>
            <person name="Bruemmer F."/>
            <person name="Labrenz M."/>
            <person name="Spormann A.M."/>
            <person name="Op Den Camp H."/>
            <person name="Overmann J."/>
            <person name="Amann R."/>
            <person name="Jetten M.S.M."/>
            <person name="Mascher T."/>
            <person name="Medema M.H."/>
            <person name="Devos D.P."/>
            <person name="Kaster A.-K."/>
            <person name="Ovreas L."/>
            <person name="Rohde M."/>
            <person name="Galperin M.Y."/>
            <person name="Jogler C."/>
        </authorList>
    </citation>
    <scope>NUCLEOTIDE SEQUENCE [LARGE SCALE GENOMIC DNA]</scope>
    <source>
        <strain evidence="2 3">KOR42</strain>
    </source>
</reference>
<dbReference type="EMBL" id="SIHI01000001">
    <property type="protein sequence ID" value="TWT57685.1"/>
    <property type="molecule type" value="Genomic_DNA"/>
</dbReference>
<evidence type="ECO:0000313" key="2">
    <source>
        <dbReference type="EMBL" id="TWT57685.1"/>
    </source>
</evidence>
<name>A0A5C5X6C2_9PLAN</name>
<gene>
    <name evidence="2" type="ORF">KOR42_10490</name>
</gene>
<feature type="transmembrane region" description="Helical" evidence="1">
    <location>
        <begin position="12"/>
        <end position="30"/>
    </location>
</feature>
<dbReference type="AlphaFoldDB" id="A0A5C5X6C2"/>